<dbReference type="PANTHER" id="PTHR36115">
    <property type="entry name" value="PROLINE-RICH ANTIGEN HOMOLOG-RELATED"/>
    <property type="match status" value="1"/>
</dbReference>
<proteinExistence type="predicted"/>
<dbReference type="GO" id="GO:0005886">
    <property type="term" value="C:plasma membrane"/>
    <property type="evidence" value="ECO:0007669"/>
    <property type="project" value="UniProtKB-SubCell"/>
</dbReference>
<evidence type="ECO:0000256" key="1">
    <source>
        <dbReference type="ARBA" id="ARBA00004651"/>
    </source>
</evidence>
<sequence length="205" mass="22837">MSVKPFGSDTPFGASPFGRVPPRHVWLYAGFWFRVLAWWIDTMVLCVLGWAIRLAVAPSLSITVLDNGTGGGMGGGKYQIADIVPVDYSYSYNMVQPTWHGSGLYEFLQFVLPALYFILFEASRLQATPGKLVCRMRVTDLQGGRISVRRAIGRYFGKFLSLLLCGFGFLMVMWTARKQALHDLLAGTCVIRRQEEALLSFTPPG</sequence>
<keyword evidence="5 6" id="KW-0472">Membrane</keyword>
<comment type="caution">
    <text evidence="8">The sequence shown here is derived from an EMBL/GenBank/DDBJ whole genome shotgun (WGS) entry which is preliminary data.</text>
</comment>
<protein>
    <submittedName>
        <fullName evidence="8">RDD family protein</fullName>
    </submittedName>
</protein>
<name>A0A7W4PMQ6_9PROT</name>
<dbReference type="AlphaFoldDB" id="A0A7W4PMQ6"/>
<evidence type="ECO:0000259" key="7">
    <source>
        <dbReference type="Pfam" id="PF06271"/>
    </source>
</evidence>
<keyword evidence="2" id="KW-1003">Cell membrane</keyword>
<evidence type="ECO:0000256" key="2">
    <source>
        <dbReference type="ARBA" id="ARBA00022475"/>
    </source>
</evidence>
<comment type="subcellular location">
    <subcellularLocation>
        <location evidence="1">Cell membrane</location>
        <topology evidence="1">Multi-pass membrane protein</topology>
    </subcellularLocation>
</comment>
<gene>
    <name evidence="8" type="ORF">HLH28_00320</name>
</gene>
<reference evidence="8 9" key="1">
    <citation type="submission" date="2020-04" db="EMBL/GenBank/DDBJ databases">
        <title>Description of novel Gluconacetobacter.</title>
        <authorList>
            <person name="Sombolestani A."/>
        </authorList>
    </citation>
    <scope>NUCLEOTIDE SEQUENCE [LARGE SCALE GENOMIC DNA]</scope>
    <source>
        <strain evidence="8 9">LMG 27802</strain>
    </source>
</reference>
<dbReference type="InterPro" id="IPR010432">
    <property type="entry name" value="RDD"/>
</dbReference>
<dbReference type="Proteomes" id="UP000578030">
    <property type="component" value="Unassembled WGS sequence"/>
</dbReference>
<keyword evidence="4 6" id="KW-1133">Transmembrane helix</keyword>
<feature type="domain" description="RDD" evidence="7">
    <location>
        <begin position="28"/>
        <end position="187"/>
    </location>
</feature>
<dbReference type="PANTHER" id="PTHR36115:SF6">
    <property type="entry name" value="PROLINE-RICH ANTIGEN HOMOLOG"/>
    <property type="match status" value="1"/>
</dbReference>
<evidence type="ECO:0000256" key="5">
    <source>
        <dbReference type="ARBA" id="ARBA00023136"/>
    </source>
</evidence>
<organism evidence="8 9">
    <name type="scientific">Gluconacetobacter tumulisoli</name>
    <dbReference type="NCBI Taxonomy" id="1286189"/>
    <lineage>
        <taxon>Bacteria</taxon>
        <taxon>Pseudomonadati</taxon>
        <taxon>Pseudomonadota</taxon>
        <taxon>Alphaproteobacteria</taxon>
        <taxon>Acetobacterales</taxon>
        <taxon>Acetobacteraceae</taxon>
        <taxon>Gluconacetobacter</taxon>
    </lineage>
</organism>
<dbReference type="EMBL" id="JABEQM010000001">
    <property type="protein sequence ID" value="MBB2200036.1"/>
    <property type="molecule type" value="Genomic_DNA"/>
</dbReference>
<keyword evidence="9" id="KW-1185">Reference proteome</keyword>
<dbReference type="Pfam" id="PF06271">
    <property type="entry name" value="RDD"/>
    <property type="match status" value="1"/>
</dbReference>
<evidence type="ECO:0000256" key="4">
    <source>
        <dbReference type="ARBA" id="ARBA00022989"/>
    </source>
</evidence>
<feature type="transmembrane region" description="Helical" evidence="6">
    <location>
        <begin position="31"/>
        <end position="52"/>
    </location>
</feature>
<evidence type="ECO:0000256" key="3">
    <source>
        <dbReference type="ARBA" id="ARBA00022692"/>
    </source>
</evidence>
<evidence type="ECO:0000313" key="8">
    <source>
        <dbReference type="EMBL" id="MBB2200036.1"/>
    </source>
</evidence>
<keyword evidence="3 6" id="KW-0812">Transmembrane</keyword>
<dbReference type="InterPro" id="IPR051791">
    <property type="entry name" value="Pra-immunoreactive"/>
</dbReference>
<dbReference type="RefSeq" id="WP_182953039.1">
    <property type="nucleotide sequence ID" value="NZ_JABEQM010000001.1"/>
</dbReference>
<accession>A0A7W4PMQ6</accession>
<evidence type="ECO:0000313" key="9">
    <source>
        <dbReference type="Proteomes" id="UP000578030"/>
    </source>
</evidence>
<evidence type="ECO:0000256" key="6">
    <source>
        <dbReference type="SAM" id="Phobius"/>
    </source>
</evidence>
<feature type="transmembrane region" description="Helical" evidence="6">
    <location>
        <begin position="155"/>
        <end position="176"/>
    </location>
</feature>